<dbReference type="Proteomes" id="UP000298649">
    <property type="component" value="Plasmid pAtCFBP7129b"/>
</dbReference>
<dbReference type="InterPro" id="IPR003593">
    <property type="entry name" value="AAA+_ATPase"/>
</dbReference>
<dbReference type="Gene3D" id="3.40.50.300">
    <property type="entry name" value="P-loop containing nucleotide triphosphate hydrolases"/>
    <property type="match status" value="1"/>
</dbReference>
<dbReference type="PANTHER" id="PTHR43820">
    <property type="entry name" value="HIGH-AFFINITY BRANCHED-CHAIN AMINO ACID TRANSPORT ATP-BINDING PROTEIN LIVF"/>
    <property type="match status" value="1"/>
</dbReference>
<dbReference type="GO" id="GO:0015658">
    <property type="term" value="F:branched-chain amino acid transmembrane transporter activity"/>
    <property type="evidence" value="ECO:0007669"/>
    <property type="project" value="TreeGrafter"/>
</dbReference>
<dbReference type="CDD" id="cd03224">
    <property type="entry name" value="ABC_TM1139_LivF_branched"/>
    <property type="match status" value="1"/>
</dbReference>
<dbReference type="GO" id="GO:0016887">
    <property type="term" value="F:ATP hydrolysis activity"/>
    <property type="evidence" value="ECO:0007669"/>
    <property type="project" value="InterPro"/>
</dbReference>
<evidence type="ECO:0000259" key="6">
    <source>
        <dbReference type="PROSITE" id="PS50893"/>
    </source>
</evidence>
<dbReference type="Pfam" id="PF00005">
    <property type="entry name" value="ABC_tran"/>
    <property type="match status" value="1"/>
</dbReference>
<evidence type="ECO:0000256" key="3">
    <source>
        <dbReference type="ARBA" id="ARBA00022741"/>
    </source>
</evidence>
<dbReference type="InterPro" id="IPR027417">
    <property type="entry name" value="P-loop_NTPase"/>
</dbReference>
<reference evidence="7 8" key="1">
    <citation type="submission" date="2019-04" db="EMBL/GenBank/DDBJ databases">
        <title>Complete genome sequence of Agrobacterium tumefaciens CFBP7129.</title>
        <authorList>
            <person name="Haryono M."/>
            <person name="Lin Y.-C."/>
            <person name="Lai E.-M."/>
            <person name="Kuo C.-H."/>
        </authorList>
    </citation>
    <scope>NUCLEOTIDE SEQUENCE [LARGE SCALE GENOMIC DNA]</scope>
    <source>
        <strain evidence="7 8">CFBP7129</strain>
        <plasmid evidence="8">patcfbp7129b</plasmid>
    </source>
</reference>
<gene>
    <name evidence="7" type="ORF">CFBP7129_28345</name>
</gene>
<dbReference type="InterPro" id="IPR003439">
    <property type="entry name" value="ABC_transporter-like_ATP-bd"/>
</dbReference>
<evidence type="ECO:0000256" key="2">
    <source>
        <dbReference type="ARBA" id="ARBA00022448"/>
    </source>
</evidence>
<dbReference type="GO" id="GO:0015807">
    <property type="term" value="P:L-amino acid transport"/>
    <property type="evidence" value="ECO:0007669"/>
    <property type="project" value="TreeGrafter"/>
</dbReference>
<sequence>MAPLLAIDDLHVHYNGMIALRGISLEVNMNEIVCIIGPNGAGKSTTLATIAGGVKATKGSIHLAGTNTAAFGPEKLADMGVSLVPEGRHIFSSLSVDENLMIGSHRRTDKKAVRADRDRLLGLFPRLVERLNYPAGRLSGGEQQMLAIARAIMTKPKLLLIDEPSLGLAPKIVEQIYSIVTELRDRDGLTLLINEQSSNRILKHADRIYVLRSGQIQLHGRADDLKDGERIRRAYFGFEGNGHG</sequence>
<comment type="similarity">
    <text evidence="1">Belongs to the ABC transporter superfamily.</text>
</comment>
<feature type="domain" description="ABC transporter" evidence="6">
    <location>
        <begin position="5"/>
        <end position="238"/>
    </location>
</feature>
<name>A0A4D7Z5H7_AGRTU</name>
<proteinExistence type="inferred from homology"/>
<dbReference type="RefSeq" id="WP_080850725.1">
    <property type="nucleotide sequence ID" value="NZ_CP039925.1"/>
</dbReference>
<evidence type="ECO:0000256" key="1">
    <source>
        <dbReference type="ARBA" id="ARBA00005417"/>
    </source>
</evidence>
<evidence type="ECO:0000256" key="4">
    <source>
        <dbReference type="ARBA" id="ARBA00022840"/>
    </source>
</evidence>
<dbReference type="InterPro" id="IPR017871">
    <property type="entry name" value="ABC_transporter-like_CS"/>
</dbReference>
<dbReference type="InterPro" id="IPR052156">
    <property type="entry name" value="BCAA_Transport_ATP-bd_LivF"/>
</dbReference>
<dbReference type="PANTHER" id="PTHR43820:SF4">
    <property type="entry name" value="HIGH-AFFINITY BRANCHED-CHAIN AMINO ACID TRANSPORT ATP-BINDING PROTEIN LIVF"/>
    <property type="match status" value="1"/>
</dbReference>
<accession>A0A4D7Z5H7</accession>
<geneLocation type="plasmid" evidence="8">
    <name>patcfbp7129b</name>
</geneLocation>
<dbReference type="PROSITE" id="PS50893">
    <property type="entry name" value="ABC_TRANSPORTER_2"/>
    <property type="match status" value="1"/>
</dbReference>
<keyword evidence="5" id="KW-0029">Amino-acid transport</keyword>
<keyword evidence="3" id="KW-0547">Nucleotide-binding</keyword>
<protein>
    <submittedName>
        <fullName evidence="7">ABC transporter ATP-binding protein</fullName>
    </submittedName>
</protein>
<dbReference type="SMART" id="SM00382">
    <property type="entry name" value="AAA"/>
    <property type="match status" value="1"/>
</dbReference>
<dbReference type="AlphaFoldDB" id="A0A4D7Z5H7"/>
<keyword evidence="4 7" id="KW-0067">ATP-binding</keyword>
<evidence type="ECO:0000313" key="8">
    <source>
        <dbReference type="Proteomes" id="UP000298649"/>
    </source>
</evidence>
<evidence type="ECO:0000313" key="7">
    <source>
        <dbReference type="EMBL" id="QCL98104.1"/>
    </source>
</evidence>
<dbReference type="GO" id="GO:0005524">
    <property type="term" value="F:ATP binding"/>
    <property type="evidence" value="ECO:0007669"/>
    <property type="project" value="UniProtKB-KW"/>
</dbReference>
<organism evidence="7 8">
    <name type="scientific">Agrobacterium tumefaciens</name>
    <dbReference type="NCBI Taxonomy" id="358"/>
    <lineage>
        <taxon>Bacteria</taxon>
        <taxon>Pseudomonadati</taxon>
        <taxon>Pseudomonadota</taxon>
        <taxon>Alphaproteobacteria</taxon>
        <taxon>Hyphomicrobiales</taxon>
        <taxon>Rhizobiaceae</taxon>
        <taxon>Rhizobium/Agrobacterium group</taxon>
        <taxon>Agrobacterium</taxon>
        <taxon>Agrobacterium tumefaciens complex</taxon>
    </lineage>
</organism>
<keyword evidence="7" id="KW-0614">Plasmid</keyword>
<evidence type="ECO:0000256" key="5">
    <source>
        <dbReference type="ARBA" id="ARBA00022970"/>
    </source>
</evidence>
<keyword evidence="2" id="KW-0813">Transport</keyword>
<dbReference type="EMBL" id="CP039925">
    <property type="protein sequence ID" value="QCL98104.1"/>
    <property type="molecule type" value="Genomic_DNA"/>
</dbReference>
<dbReference type="PROSITE" id="PS00211">
    <property type="entry name" value="ABC_TRANSPORTER_1"/>
    <property type="match status" value="1"/>
</dbReference>
<dbReference type="SUPFAM" id="SSF52540">
    <property type="entry name" value="P-loop containing nucleoside triphosphate hydrolases"/>
    <property type="match status" value="1"/>
</dbReference>